<organism evidence="1 2">
    <name type="scientific">Batillaria attramentaria</name>
    <dbReference type="NCBI Taxonomy" id="370345"/>
    <lineage>
        <taxon>Eukaryota</taxon>
        <taxon>Metazoa</taxon>
        <taxon>Spiralia</taxon>
        <taxon>Lophotrochozoa</taxon>
        <taxon>Mollusca</taxon>
        <taxon>Gastropoda</taxon>
        <taxon>Caenogastropoda</taxon>
        <taxon>Sorbeoconcha</taxon>
        <taxon>Cerithioidea</taxon>
        <taxon>Batillariidae</taxon>
        <taxon>Batillaria</taxon>
    </lineage>
</organism>
<proteinExistence type="predicted"/>
<protein>
    <submittedName>
        <fullName evidence="1">Uncharacterized protein</fullName>
    </submittedName>
</protein>
<keyword evidence="2" id="KW-1185">Reference proteome</keyword>
<accession>A0ABD0L2X1</accession>
<gene>
    <name evidence="1" type="ORF">BaRGS_00014771</name>
</gene>
<evidence type="ECO:0000313" key="1">
    <source>
        <dbReference type="EMBL" id="KAK7493889.1"/>
    </source>
</evidence>
<dbReference type="Proteomes" id="UP001519460">
    <property type="component" value="Unassembled WGS sequence"/>
</dbReference>
<sequence>MEAVLPRSQSVSYKGVCEGQDAVGPSELLIYELLMVKGVYSSGRCQCVYFVVCVVVYCDGRALLTSCRRVTDVPAASLTVDAMLDLSPPSRPVPLSSSLTPPIPGEAKRVAIGTQSEVLYPPSHCQQKQKAWPGGLCREWCESIELREFEVLQPPFLSPPPPLAAIPTTPHERRARRRSWPSHLYVLCFERRNIGGLCDGAGPQC</sequence>
<comment type="caution">
    <text evidence="1">The sequence shown here is derived from an EMBL/GenBank/DDBJ whole genome shotgun (WGS) entry which is preliminary data.</text>
</comment>
<dbReference type="AlphaFoldDB" id="A0ABD0L2X1"/>
<reference evidence="1 2" key="1">
    <citation type="journal article" date="2023" name="Sci. Data">
        <title>Genome assembly of the Korean intertidal mud-creeper Batillaria attramentaria.</title>
        <authorList>
            <person name="Patra A.K."/>
            <person name="Ho P.T."/>
            <person name="Jun S."/>
            <person name="Lee S.J."/>
            <person name="Kim Y."/>
            <person name="Won Y.J."/>
        </authorList>
    </citation>
    <scope>NUCLEOTIDE SEQUENCE [LARGE SCALE GENOMIC DNA]</scope>
    <source>
        <strain evidence="1">Wonlab-2016</strain>
    </source>
</reference>
<name>A0ABD0L2X1_9CAEN</name>
<dbReference type="EMBL" id="JACVVK020000088">
    <property type="protein sequence ID" value="KAK7493889.1"/>
    <property type="molecule type" value="Genomic_DNA"/>
</dbReference>
<evidence type="ECO:0000313" key="2">
    <source>
        <dbReference type="Proteomes" id="UP001519460"/>
    </source>
</evidence>